<feature type="domain" description="PDZ" evidence="9">
    <location>
        <begin position="284"/>
        <end position="375"/>
    </location>
</feature>
<reference evidence="10 11" key="1">
    <citation type="journal article" date="2015" name="Microbiome">
        <title>Genomic resolution of linkages in carbon, nitrogen, and sulfur cycling among widespread estuary sediment bacteria.</title>
        <authorList>
            <person name="Baker B.J."/>
            <person name="Lazar C.S."/>
            <person name="Teske A.P."/>
            <person name="Dick G.J."/>
        </authorList>
    </citation>
    <scope>NUCLEOTIDE SEQUENCE [LARGE SCALE GENOMIC DNA]</scope>
    <source>
        <strain evidence="10">DG_54_3</strain>
    </source>
</reference>
<evidence type="ECO:0000256" key="3">
    <source>
        <dbReference type="ARBA" id="ARBA00022729"/>
    </source>
</evidence>
<dbReference type="PROSITE" id="PS50106">
    <property type="entry name" value="PDZ"/>
    <property type="match status" value="2"/>
</dbReference>
<feature type="binding site" evidence="8">
    <location>
        <begin position="236"/>
        <end position="238"/>
    </location>
    <ligand>
        <name>substrate</name>
    </ligand>
</feature>
<feature type="domain" description="PDZ" evidence="9">
    <location>
        <begin position="395"/>
        <end position="489"/>
    </location>
</feature>
<dbReference type="Gene3D" id="2.40.10.120">
    <property type="match status" value="1"/>
</dbReference>
<comment type="caution">
    <text evidence="10">The sequence shown here is derived from an EMBL/GenBank/DDBJ whole genome shotgun (WGS) entry which is preliminary data.</text>
</comment>
<keyword evidence="2" id="KW-0645">Protease</keyword>
<dbReference type="InterPro" id="IPR011782">
    <property type="entry name" value="Pept_S1C_Do"/>
</dbReference>
<dbReference type="GO" id="GO:0006508">
    <property type="term" value="P:proteolysis"/>
    <property type="evidence" value="ECO:0007669"/>
    <property type="project" value="UniProtKB-KW"/>
</dbReference>
<dbReference type="Pfam" id="PF13365">
    <property type="entry name" value="Trypsin_2"/>
    <property type="match status" value="1"/>
</dbReference>
<feature type="binding site" evidence="8">
    <location>
        <position position="69"/>
    </location>
    <ligand>
        <name>substrate</name>
    </ligand>
</feature>
<evidence type="ECO:0000256" key="4">
    <source>
        <dbReference type="ARBA" id="ARBA00022737"/>
    </source>
</evidence>
<dbReference type="PANTHER" id="PTHR22939">
    <property type="entry name" value="SERINE PROTEASE FAMILY S1C HTRA-RELATED"/>
    <property type="match status" value="1"/>
</dbReference>
<dbReference type="SUPFAM" id="SSF50494">
    <property type="entry name" value="Trypsin-like serine proteases"/>
    <property type="match status" value="1"/>
</dbReference>
<evidence type="ECO:0000256" key="8">
    <source>
        <dbReference type="PIRSR" id="PIRSR611782-2"/>
    </source>
</evidence>
<dbReference type="PATRIC" id="fig|1703775.3.peg.1518"/>
<sequence>MWIGILIASNFNWSSHSKAVHEAQSSFEDPPVHPSELPVSTQQLLADQESPFVAVAEKVSPAVVNISAEKTVERRGLNDYFPFEDFFRRFFGEIPERRFPQTQKTKSLGSGFIFRKDGYVLTNNHVVAGADNILVKLPDGSQYEAKVVGLDKDTDIAVLKIEAGTDLPTIEFGDSDSLRVGEWVMAIGNPFPQLGLDRTVTVGVVSAKGRSNLSFGPEDTPNYQNYIQTDASINPGNSGGPLVNIKGQVIGINSAITNPTGMSFNIGIGFAIPINLAKWVIPDLVEKGKVSRGFLGIIFQKIDNNTADALDLPSAEGVLVRSVQPDTPADKAGIKIGDVITEFNGHKVRDGEKFRMVVAEAGPGQEVTLGIVRAGKKLIKKLTLADREKFISGTERELPAKEKTENWLGLEVATCTKALAAQFNVRFQPGVIVLSVERGSPAEQSRFMEGDIITKMSNQEIENIDDYKKAAKSLTDREKPILFFVSRDGETLFIAVKP</sequence>
<evidence type="ECO:0000256" key="6">
    <source>
        <dbReference type="ARBA" id="ARBA00022825"/>
    </source>
</evidence>
<feature type="active site" description="Charge relay system" evidence="7">
    <location>
        <position position="155"/>
    </location>
</feature>
<evidence type="ECO:0000256" key="1">
    <source>
        <dbReference type="ARBA" id="ARBA00010541"/>
    </source>
</evidence>
<evidence type="ECO:0000256" key="5">
    <source>
        <dbReference type="ARBA" id="ARBA00022801"/>
    </source>
</evidence>
<dbReference type="SMART" id="SM00228">
    <property type="entry name" value="PDZ"/>
    <property type="match status" value="2"/>
</dbReference>
<dbReference type="InterPro" id="IPR009003">
    <property type="entry name" value="Peptidase_S1_PA"/>
</dbReference>
<dbReference type="PRINTS" id="PR00834">
    <property type="entry name" value="PROTEASES2C"/>
</dbReference>
<keyword evidence="6" id="KW-0720">Serine protease</keyword>
<comment type="similarity">
    <text evidence="1">Belongs to the peptidase S1C family.</text>
</comment>
<keyword evidence="4" id="KW-0677">Repeat</keyword>
<feature type="active site" description="Charge relay system" evidence="7">
    <location>
        <position position="238"/>
    </location>
</feature>
<dbReference type="AlphaFoldDB" id="A0A0S7XQF3"/>
<dbReference type="Gene3D" id="2.30.42.10">
    <property type="match status" value="2"/>
</dbReference>
<dbReference type="InterPro" id="IPR001478">
    <property type="entry name" value="PDZ"/>
</dbReference>
<organism evidence="10 11">
    <name type="scientific">candidate division WOR-1 bacterium DG_54_3</name>
    <dbReference type="NCBI Taxonomy" id="1703775"/>
    <lineage>
        <taxon>Bacteria</taxon>
        <taxon>Bacillati</taxon>
        <taxon>Saganbacteria</taxon>
    </lineage>
</organism>
<dbReference type="GO" id="GO:0004252">
    <property type="term" value="F:serine-type endopeptidase activity"/>
    <property type="evidence" value="ECO:0007669"/>
    <property type="project" value="InterPro"/>
</dbReference>
<dbReference type="EMBL" id="LIZX01000169">
    <property type="protein sequence ID" value="KPJ64664.1"/>
    <property type="molecule type" value="Genomic_DNA"/>
</dbReference>
<dbReference type="Pfam" id="PF13180">
    <property type="entry name" value="PDZ_2"/>
    <property type="match status" value="2"/>
</dbReference>
<gene>
    <name evidence="10" type="ORF">AMJ44_12360</name>
</gene>
<evidence type="ECO:0000256" key="7">
    <source>
        <dbReference type="PIRSR" id="PIRSR611782-1"/>
    </source>
</evidence>
<keyword evidence="5" id="KW-0378">Hydrolase</keyword>
<accession>A0A0S7XQF3</accession>
<dbReference type="FunFam" id="2.40.10.10:FF:000001">
    <property type="entry name" value="Periplasmic serine protease DegS"/>
    <property type="match status" value="1"/>
</dbReference>
<dbReference type="InterPro" id="IPR036034">
    <property type="entry name" value="PDZ_sf"/>
</dbReference>
<dbReference type="SUPFAM" id="SSF50156">
    <property type="entry name" value="PDZ domain-like"/>
    <property type="match status" value="2"/>
</dbReference>
<protein>
    <recommendedName>
        <fullName evidence="9">PDZ domain-containing protein</fullName>
    </recommendedName>
</protein>
<keyword evidence="3" id="KW-0732">Signal</keyword>
<name>A0A0S7XQF3_UNCSA</name>
<feature type="binding site" evidence="8">
    <location>
        <position position="125"/>
    </location>
    <ligand>
        <name>substrate</name>
    </ligand>
</feature>
<evidence type="ECO:0000259" key="9">
    <source>
        <dbReference type="PROSITE" id="PS50106"/>
    </source>
</evidence>
<evidence type="ECO:0000256" key="2">
    <source>
        <dbReference type="ARBA" id="ARBA00022670"/>
    </source>
</evidence>
<evidence type="ECO:0000313" key="11">
    <source>
        <dbReference type="Proteomes" id="UP000051861"/>
    </source>
</evidence>
<dbReference type="NCBIfam" id="TIGR02037">
    <property type="entry name" value="degP_htrA_DO"/>
    <property type="match status" value="1"/>
</dbReference>
<proteinExistence type="inferred from homology"/>
<dbReference type="Proteomes" id="UP000051861">
    <property type="component" value="Unassembled WGS sequence"/>
</dbReference>
<dbReference type="PANTHER" id="PTHR22939:SF129">
    <property type="entry name" value="SERINE PROTEASE HTRA2, MITOCHONDRIAL"/>
    <property type="match status" value="1"/>
</dbReference>
<evidence type="ECO:0000313" key="10">
    <source>
        <dbReference type="EMBL" id="KPJ64664.1"/>
    </source>
</evidence>
<feature type="active site" description="Charge relay system" evidence="7">
    <location>
        <position position="125"/>
    </location>
</feature>
<feature type="binding site" evidence="8">
    <location>
        <position position="155"/>
    </location>
    <ligand>
        <name>substrate</name>
    </ligand>
</feature>
<dbReference type="InterPro" id="IPR001940">
    <property type="entry name" value="Peptidase_S1C"/>
</dbReference>